<name>A0ABT0DG12_9HYPH</name>
<dbReference type="InterPro" id="IPR002173">
    <property type="entry name" value="Carboh/pur_kinase_PfkB_CS"/>
</dbReference>
<dbReference type="PROSITE" id="PS00584">
    <property type="entry name" value="PFKB_KINASES_2"/>
    <property type="match status" value="1"/>
</dbReference>
<protein>
    <submittedName>
        <fullName evidence="5">Sugar kinase</fullName>
    </submittedName>
</protein>
<keyword evidence="6" id="KW-1185">Reference proteome</keyword>
<evidence type="ECO:0000259" key="4">
    <source>
        <dbReference type="Pfam" id="PF00294"/>
    </source>
</evidence>
<dbReference type="Gene3D" id="3.40.1190.20">
    <property type="match status" value="1"/>
</dbReference>
<reference evidence="5 6" key="1">
    <citation type="submission" date="2022-04" db="EMBL/GenBank/DDBJ databases">
        <authorList>
            <person name="Grouzdev D.S."/>
            <person name="Pantiukh K.S."/>
            <person name="Krutkina M.S."/>
        </authorList>
    </citation>
    <scope>NUCLEOTIDE SEQUENCE [LARGE SCALE GENOMIC DNA]</scope>
    <source>
        <strain evidence="5 6">6x-1</strain>
    </source>
</reference>
<evidence type="ECO:0000256" key="3">
    <source>
        <dbReference type="ARBA" id="ARBA00022777"/>
    </source>
</evidence>
<keyword evidence="2" id="KW-0808">Transferase</keyword>
<dbReference type="InterPro" id="IPR029056">
    <property type="entry name" value="Ribokinase-like"/>
</dbReference>
<gene>
    <name evidence="5" type="ORF">MWN34_18570</name>
</gene>
<dbReference type="InterPro" id="IPR050306">
    <property type="entry name" value="PfkB_Carbo_kinase"/>
</dbReference>
<dbReference type="PANTHER" id="PTHR43085:SF15">
    <property type="entry name" value="2-DEHYDRO-3-DEOXYGLUCONOKINASE"/>
    <property type="match status" value="1"/>
</dbReference>
<dbReference type="Proteomes" id="UP001203284">
    <property type="component" value="Unassembled WGS sequence"/>
</dbReference>
<dbReference type="InterPro" id="IPR011611">
    <property type="entry name" value="PfkB_dom"/>
</dbReference>
<dbReference type="CDD" id="cd01166">
    <property type="entry name" value="KdgK"/>
    <property type="match status" value="1"/>
</dbReference>
<dbReference type="GO" id="GO:0016301">
    <property type="term" value="F:kinase activity"/>
    <property type="evidence" value="ECO:0007669"/>
    <property type="project" value="UniProtKB-KW"/>
</dbReference>
<comment type="caution">
    <text evidence="5">The sequence shown here is derived from an EMBL/GenBank/DDBJ whole genome shotgun (WGS) entry which is preliminary data.</text>
</comment>
<evidence type="ECO:0000313" key="6">
    <source>
        <dbReference type="Proteomes" id="UP001203284"/>
    </source>
</evidence>
<evidence type="ECO:0000256" key="2">
    <source>
        <dbReference type="ARBA" id="ARBA00022679"/>
    </source>
</evidence>
<keyword evidence="3 5" id="KW-0418">Kinase</keyword>
<organism evidence="5 6">
    <name type="scientific">Ancylobacter crimeensis</name>
    <dbReference type="NCBI Taxonomy" id="2579147"/>
    <lineage>
        <taxon>Bacteria</taxon>
        <taxon>Pseudomonadati</taxon>
        <taxon>Pseudomonadota</taxon>
        <taxon>Alphaproteobacteria</taxon>
        <taxon>Hyphomicrobiales</taxon>
        <taxon>Xanthobacteraceae</taxon>
        <taxon>Ancylobacter</taxon>
    </lineage>
</organism>
<dbReference type="PANTHER" id="PTHR43085">
    <property type="entry name" value="HEXOKINASE FAMILY MEMBER"/>
    <property type="match status" value="1"/>
</dbReference>
<sequence>MSRAIAIGEVMVEMARGADGRYSLGVGGDTFNTAVYLARAGVETSYATALGDDDYSARILAAAQGESIGTSAILVAPGRSPGLYLIDTDAAGERQFSYWRENAPARELFELPGWEVVAERIVEAKLIFLSGVTLSLYSNIGLGRLLATLEFARERGSIVVFDGNFRPRSWGQDLARARTVYAEALKRTSIAMPGYDDEARLWGDGSPAGTAERIATFGVSEIVVKNGADGALIRSASGSCLVPIPEPAGPVVDTTAAGDSFNAAYLAARLGGAQPEAAAEAGHRLAGAVIGHRGAILSRPANA</sequence>
<evidence type="ECO:0000256" key="1">
    <source>
        <dbReference type="ARBA" id="ARBA00010688"/>
    </source>
</evidence>
<dbReference type="Pfam" id="PF00294">
    <property type="entry name" value="PfkB"/>
    <property type="match status" value="1"/>
</dbReference>
<evidence type="ECO:0000313" key="5">
    <source>
        <dbReference type="EMBL" id="MCK0198906.1"/>
    </source>
</evidence>
<feature type="domain" description="Carbohydrate kinase PfkB" evidence="4">
    <location>
        <begin position="6"/>
        <end position="301"/>
    </location>
</feature>
<dbReference type="SUPFAM" id="SSF53613">
    <property type="entry name" value="Ribokinase-like"/>
    <property type="match status" value="1"/>
</dbReference>
<comment type="similarity">
    <text evidence="1">Belongs to the carbohydrate kinase PfkB family.</text>
</comment>
<proteinExistence type="inferred from homology"/>
<dbReference type="EMBL" id="JALKCH010000016">
    <property type="protein sequence ID" value="MCK0198906.1"/>
    <property type="molecule type" value="Genomic_DNA"/>
</dbReference>
<dbReference type="RefSeq" id="WP_247030807.1">
    <property type="nucleotide sequence ID" value="NZ_JALKCH010000016.1"/>
</dbReference>
<accession>A0ABT0DG12</accession>